<name>A0ABQ3W9C2_9LACO</name>
<dbReference type="Proteomes" id="UP000616547">
    <property type="component" value="Unassembled WGS sequence"/>
</dbReference>
<evidence type="ECO:0000313" key="3">
    <source>
        <dbReference type="Proteomes" id="UP000616547"/>
    </source>
</evidence>
<comment type="caution">
    <text evidence="2">The sequence shown here is derived from an EMBL/GenBank/DDBJ whole genome shotgun (WGS) entry which is preliminary data.</text>
</comment>
<feature type="region of interest" description="Disordered" evidence="1">
    <location>
        <begin position="23"/>
        <end position="44"/>
    </location>
</feature>
<organism evidence="2 3">
    <name type="scientific">Lactobacillus nasalidis</name>
    <dbReference type="NCBI Taxonomy" id="2797258"/>
    <lineage>
        <taxon>Bacteria</taxon>
        <taxon>Bacillati</taxon>
        <taxon>Bacillota</taxon>
        <taxon>Bacilli</taxon>
        <taxon>Lactobacillales</taxon>
        <taxon>Lactobacillaceae</taxon>
        <taxon>Lactobacillus</taxon>
    </lineage>
</organism>
<dbReference type="EMBL" id="BOCI01000301">
    <property type="protein sequence ID" value="GHW01472.1"/>
    <property type="molecule type" value="Genomic_DNA"/>
</dbReference>
<gene>
    <name evidence="2" type="ORF">lacNasYZ03_11590</name>
</gene>
<accession>A0ABQ3W9C2</accession>
<proteinExistence type="predicted"/>
<keyword evidence="3" id="KW-1185">Reference proteome</keyword>
<evidence type="ECO:0000256" key="1">
    <source>
        <dbReference type="SAM" id="MobiDB-lite"/>
    </source>
</evidence>
<protein>
    <submittedName>
        <fullName evidence="2">Uncharacterized protein</fullName>
    </submittedName>
</protein>
<reference evidence="3" key="1">
    <citation type="submission" date="2021-01" db="EMBL/GenBank/DDBJ databases">
        <title>Draft genome sequence of Nasalis larvatus strain YZ03.</title>
        <authorList>
            <person name="Suzuki-Hashido N."/>
            <person name="Tsuchida S."/>
            <person name="Hayakawa T."/>
        </authorList>
    </citation>
    <scope>NUCLEOTIDE SEQUENCE [LARGE SCALE GENOMIC DNA]</scope>
    <source>
        <strain evidence="3">YZ03</strain>
    </source>
</reference>
<dbReference type="RefSeq" id="WP_201331916.1">
    <property type="nucleotide sequence ID" value="NZ_BOCG01000451.1"/>
</dbReference>
<evidence type="ECO:0000313" key="2">
    <source>
        <dbReference type="EMBL" id="GHW01472.1"/>
    </source>
</evidence>
<sequence>MGGRGAYYGRSFYVTRSGHAESEVKKRAKTKTKTESEDYNTPIKAEQLPKLEGSDKQIEWANRIRNDFVEAYNWSIEHSSKDESYKRWGDLLDDRAYLLGKYGVLSQQELQAGSFNDSGAVPRWQRYLTIEKMQSFLWWEHDDLDKAVESDRRKSLSFAEHGKNETAEEKAVIDARTKAINKFYDTVKKELTSQITILDAQAKSKMSKESFRNTYKENINKYFKFLRKYGRNTLKNTNASWWIDGFKNS</sequence>